<dbReference type="AlphaFoldDB" id="A0A382KQT8"/>
<accession>A0A382KQT8</accession>
<dbReference type="Gene3D" id="2.60.40.3800">
    <property type="match status" value="1"/>
</dbReference>
<protein>
    <recommendedName>
        <fullName evidence="2">Gingipain propeptide domain-containing protein</fullName>
    </recommendedName>
</protein>
<proteinExistence type="predicted"/>
<reference evidence="1" key="1">
    <citation type="submission" date="2018-05" db="EMBL/GenBank/DDBJ databases">
        <authorList>
            <person name="Lanie J.A."/>
            <person name="Ng W.-L."/>
            <person name="Kazmierczak K.M."/>
            <person name="Andrzejewski T.M."/>
            <person name="Davidsen T.M."/>
            <person name="Wayne K.J."/>
            <person name="Tettelin H."/>
            <person name="Glass J.I."/>
            <person name="Rusch D."/>
            <person name="Podicherti R."/>
            <person name="Tsui H.-C.T."/>
            <person name="Winkler M.E."/>
        </authorList>
    </citation>
    <scope>NUCLEOTIDE SEQUENCE</scope>
</reference>
<feature type="non-terminal residue" evidence="1">
    <location>
        <position position="127"/>
    </location>
</feature>
<dbReference type="EMBL" id="UINC01081769">
    <property type="protein sequence ID" value="SVC25935.1"/>
    <property type="molecule type" value="Genomic_DNA"/>
</dbReference>
<organism evidence="1">
    <name type="scientific">marine metagenome</name>
    <dbReference type="NCBI Taxonomy" id="408172"/>
    <lineage>
        <taxon>unclassified sequences</taxon>
        <taxon>metagenomes</taxon>
        <taxon>ecological metagenomes</taxon>
    </lineage>
</organism>
<name>A0A382KQT8_9ZZZZ</name>
<gene>
    <name evidence="1" type="ORF">METZ01_LOCUS278789</name>
</gene>
<evidence type="ECO:0008006" key="2">
    <source>
        <dbReference type="Google" id="ProtNLM"/>
    </source>
</evidence>
<dbReference type="InterPro" id="IPR038490">
    <property type="entry name" value="Gingipain_propep_sf"/>
</dbReference>
<sequence length="127" mass="14599">MKGILSLKHRLILILIFTNCLIYSKNNQFNYNGGYQGVETISRQTKPEIIESIDGFSRLAEEGEGHSTILGMPELPSYSTLFQIDPQTKYRFEIEIVESYTIDNISILPYQGVDKSWDISEIKNQNF</sequence>
<evidence type="ECO:0000313" key="1">
    <source>
        <dbReference type="EMBL" id="SVC25935.1"/>
    </source>
</evidence>